<dbReference type="PANTHER" id="PTHR12313">
    <property type="entry name" value="E3 UBIQUITIN-PROTEIN LIGASE RNF5-RELATED"/>
    <property type="match status" value="1"/>
</dbReference>
<evidence type="ECO:0000256" key="12">
    <source>
        <dbReference type="SAM" id="MobiDB-lite"/>
    </source>
</evidence>
<reference evidence="15 16" key="1">
    <citation type="submission" date="2024-04" db="EMBL/GenBank/DDBJ databases">
        <title>Tritrichomonas musculus Genome.</title>
        <authorList>
            <person name="Alves-Ferreira E."/>
            <person name="Grigg M."/>
            <person name="Lorenzi H."/>
            <person name="Galac M."/>
        </authorList>
    </citation>
    <scope>NUCLEOTIDE SEQUENCE [LARGE SCALE GENOMIC DNA]</scope>
    <source>
        <strain evidence="15 16">EAF2021</strain>
    </source>
</reference>
<dbReference type="PROSITE" id="PS50089">
    <property type="entry name" value="ZF_RING_2"/>
    <property type="match status" value="1"/>
</dbReference>
<dbReference type="PROSITE" id="PS00518">
    <property type="entry name" value="ZF_RING_1"/>
    <property type="match status" value="1"/>
</dbReference>
<comment type="pathway">
    <text evidence="3">Protein modification; protein ubiquitination.</text>
</comment>
<keyword evidence="7 11" id="KW-0863">Zinc-finger</keyword>
<evidence type="ECO:0000256" key="2">
    <source>
        <dbReference type="ARBA" id="ARBA00004308"/>
    </source>
</evidence>
<evidence type="ECO:0000256" key="10">
    <source>
        <dbReference type="ARBA" id="ARBA00023136"/>
    </source>
</evidence>
<evidence type="ECO:0000256" key="4">
    <source>
        <dbReference type="ARBA" id="ARBA00012483"/>
    </source>
</evidence>
<accession>A0ABR2JYE8</accession>
<sequence>MKENNFTPNKDENNKTGKEKKVKSDDQWNCPICFDKLRSPVVTHCGHVFCYDCIDRWLMKSDKCPMCTNHINRDELIVVPGHGETQNIGTQERRQHSKWNINDAPTCNQKIIFVILILLFIFILFQ</sequence>
<dbReference type="Pfam" id="PF13923">
    <property type="entry name" value="zf-C3HC4_2"/>
    <property type="match status" value="1"/>
</dbReference>
<evidence type="ECO:0000256" key="6">
    <source>
        <dbReference type="ARBA" id="ARBA00022723"/>
    </source>
</evidence>
<comment type="subcellular location">
    <subcellularLocation>
        <location evidence="2">Endomembrane system</location>
    </subcellularLocation>
</comment>
<proteinExistence type="predicted"/>
<feature type="region of interest" description="Disordered" evidence="12">
    <location>
        <begin position="1"/>
        <end position="25"/>
    </location>
</feature>
<protein>
    <recommendedName>
        <fullName evidence="4">RING-type E3 ubiquitin transferase</fullName>
        <ecNumber evidence="4">2.3.2.27</ecNumber>
    </recommendedName>
</protein>
<dbReference type="EMBL" id="JAPFFF010000008">
    <property type="protein sequence ID" value="KAK8883864.1"/>
    <property type="molecule type" value="Genomic_DNA"/>
</dbReference>
<keyword evidence="13" id="KW-1133">Transmembrane helix</keyword>
<organism evidence="15 16">
    <name type="scientific">Tritrichomonas musculus</name>
    <dbReference type="NCBI Taxonomy" id="1915356"/>
    <lineage>
        <taxon>Eukaryota</taxon>
        <taxon>Metamonada</taxon>
        <taxon>Parabasalia</taxon>
        <taxon>Tritrichomonadida</taxon>
        <taxon>Tritrichomonadidae</taxon>
        <taxon>Tritrichomonas</taxon>
    </lineage>
</organism>
<dbReference type="Proteomes" id="UP001470230">
    <property type="component" value="Unassembled WGS sequence"/>
</dbReference>
<evidence type="ECO:0000313" key="16">
    <source>
        <dbReference type="Proteomes" id="UP001470230"/>
    </source>
</evidence>
<keyword evidence="8" id="KW-0833">Ubl conjugation pathway</keyword>
<dbReference type="InterPro" id="IPR001841">
    <property type="entry name" value="Znf_RING"/>
</dbReference>
<dbReference type="InterPro" id="IPR013083">
    <property type="entry name" value="Znf_RING/FYVE/PHD"/>
</dbReference>
<evidence type="ECO:0000256" key="9">
    <source>
        <dbReference type="ARBA" id="ARBA00022833"/>
    </source>
</evidence>
<evidence type="ECO:0000256" key="13">
    <source>
        <dbReference type="SAM" id="Phobius"/>
    </source>
</evidence>
<evidence type="ECO:0000256" key="3">
    <source>
        <dbReference type="ARBA" id="ARBA00004906"/>
    </source>
</evidence>
<dbReference type="EC" id="2.3.2.27" evidence="4"/>
<comment type="catalytic activity">
    <reaction evidence="1">
        <text>S-ubiquitinyl-[E2 ubiquitin-conjugating enzyme]-L-cysteine + [acceptor protein]-L-lysine = [E2 ubiquitin-conjugating enzyme]-L-cysteine + N(6)-ubiquitinyl-[acceptor protein]-L-lysine.</text>
        <dbReference type="EC" id="2.3.2.27"/>
    </reaction>
</comment>
<feature type="transmembrane region" description="Helical" evidence="13">
    <location>
        <begin position="107"/>
        <end position="125"/>
    </location>
</feature>
<keyword evidence="13" id="KW-0812">Transmembrane</keyword>
<dbReference type="Gene3D" id="3.30.40.10">
    <property type="entry name" value="Zinc/RING finger domain, C3HC4 (zinc finger)"/>
    <property type="match status" value="1"/>
</dbReference>
<gene>
    <name evidence="15" type="ORF">M9Y10_042964</name>
</gene>
<evidence type="ECO:0000256" key="5">
    <source>
        <dbReference type="ARBA" id="ARBA00022679"/>
    </source>
</evidence>
<evidence type="ECO:0000256" key="1">
    <source>
        <dbReference type="ARBA" id="ARBA00000900"/>
    </source>
</evidence>
<keyword evidence="16" id="KW-1185">Reference proteome</keyword>
<name>A0ABR2JYE8_9EUKA</name>
<dbReference type="InterPro" id="IPR017907">
    <property type="entry name" value="Znf_RING_CS"/>
</dbReference>
<keyword evidence="10 13" id="KW-0472">Membrane</keyword>
<evidence type="ECO:0000256" key="8">
    <source>
        <dbReference type="ARBA" id="ARBA00022786"/>
    </source>
</evidence>
<evidence type="ECO:0000259" key="14">
    <source>
        <dbReference type="PROSITE" id="PS50089"/>
    </source>
</evidence>
<keyword evidence="9" id="KW-0862">Zinc</keyword>
<evidence type="ECO:0000256" key="7">
    <source>
        <dbReference type="ARBA" id="ARBA00022771"/>
    </source>
</evidence>
<evidence type="ECO:0000256" key="11">
    <source>
        <dbReference type="PROSITE-ProRule" id="PRU00175"/>
    </source>
</evidence>
<dbReference type="SMART" id="SM00184">
    <property type="entry name" value="RING"/>
    <property type="match status" value="1"/>
</dbReference>
<comment type="caution">
    <text evidence="15">The sequence shown here is derived from an EMBL/GenBank/DDBJ whole genome shotgun (WGS) entry which is preliminary data.</text>
</comment>
<keyword evidence="6" id="KW-0479">Metal-binding</keyword>
<keyword evidence="5" id="KW-0808">Transferase</keyword>
<dbReference type="SUPFAM" id="SSF57850">
    <property type="entry name" value="RING/U-box"/>
    <property type="match status" value="1"/>
</dbReference>
<feature type="domain" description="RING-type" evidence="14">
    <location>
        <begin position="30"/>
        <end position="68"/>
    </location>
</feature>
<dbReference type="InterPro" id="IPR045103">
    <property type="entry name" value="RNF5/RNF185-like"/>
</dbReference>
<evidence type="ECO:0000313" key="15">
    <source>
        <dbReference type="EMBL" id="KAK8883864.1"/>
    </source>
</evidence>